<feature type="region of interest" description="Disordered" evidence="1">
    <location>
        <begin position="400"/>
        <end position="431"/>
    </location>
</feature>
<feature type="compositionally biased region" description="Polar residues" evidence="1">
    <location>
        <begin position="463"/>
        <end position="474"/>
    </location>
</feature>
<evidence type="ECO:0000313" key="2">
    <source>
        <dbReference type="EMBL" id="KZZ97900.1"/>
    </source>
</evidence>
<organism evidence="2 3">
    <name type="scientific">Ascosphaera apis ARSEF 7405</name>
    <dbReference type="NCBI Taxonomy" id="392613"/>
    <lineage>
        <taxon>Eukaryota</taxon>
        <taxon>Fungi</taxon>
        <taxon>Dikarya</taxon>
        <taxon>Ascomycota</taxon>
        <taxon>Pezizomycotina</taxon>
        <taxon>Eurotiomycetes</taxon>
        <taxon>Eurotiomycetidae</taxon>
        <taxon>Onygenales</taxon>
        <taxon>Ascosphaeraceae</taxon>
        <taxon>Ascosphaera</taxon>
    </lineage>
</organism>
<reference evidence="2 3" key="1">
    <citation type="journal article" date="2016" name="Genome Biol. Evol.">
        <title>Divergent and convergent evolution of fungal pathogenicity.</title>
        <authorList>
            <person name="Shang Y."/>
            <person name="Xiao G."/>
            <person name="Zheng P."/>
            <person name="Cen K."/>
            <person name="Zhan S."/>
            <person name="Wang C."/>
        </authorList>
    </citation>
    <scope>NUCLEOTIDE SEQUENCE [LARGE SCALE GENOMIC DNA]</scope>
    <source>
        <strain evidence="2 3">ARSEF 7405</strain>
    </source>
</reference>
<accession>A0A166PMX1</accession>
<gene>
    <name evidence="2" type="ORF">AAP_00161</name>
</gene>
<sequence length="494" mass="55711">MRKPSVSHLVYRALYPTCSIDDPDCFATHIGRYIVPELRVEVFNFYGNFEEIEAKYPGLDYSYPPHRLRLGRFPYHRQLFQVFDSLGLTKNELYWLCSWEGTKLARDRFEKDQNLKVIDTTGDGIKRADPPKPQTVEFHEPTDKEILGGCVTMGEQPAYDVSSQFTGLESCVKESSYIGTYCPGTYDPNGLGVQQEDDDEEGNGEYDEREEQIVQDPASQQAASASASSSDPFGYSLNQRLMAANAARVSRQQNLPLDAAYEQWLKEEVERNDPSSRSAHAPILAASTPSSVPSSYDDCLPASSDQLPASDHATAQGHTSTPFSTRSALMLSRSAARRAQEAQAFLDRRREELLRLNGADRQASPFMTATQNVSSTPHRQSNLSASASSLANWTHPYGMSGHRDATASSNPSLHYSLSNQNQQQRQSQDTHLQLDRELHEQYRQRQRLMQLQLLGRQRHARSHNASSWYAQTDSIRPESRRRDRNRPPNQMAPS</sequence>
<dbReference type="VEuPathDB" id="FungiDB:AAP_00161"/>
<protein>
    <submittedName>
        <fullName evidence="2">Uncharacterized protein</fullName>
    </submittedName>
</protein>
<feature type="region of interest" description="Disordered" evidence="1">
    <location>
        <begin position="286"/>
        <end position="323"/>
    </location>
</feature>
<name>A0A166PMX1_9EURO</name>
<feature type="compositionally biased region" description="Polar residues" evidence="1">
    <location>
        <begin position="406"/>
        <end position="417"/>
    </location>
</feature>
<feature type="compositionally biased region" description="Low complexity" evidence="1">
    <location>
        <begin position="418"/>
        <end position="427"/>
    </location>
</feature>
<feature type="region of interest" description="Disordered" evidence="1">
    <location>
        <begin position="362"/>
        <end position="387"/>
    </location>
</feature>
<proteinExistence type="predicted"/>
<evidence type="ECO:0000256" key="1">
    <source>
        <dbReference type="SAM" id="MobiDB-lite"/>
    </source>
</evidence>
<dbReference type="OrthoDB" id="4106209at2759"/>
<feature type="compositionally biased region" description="Polar residues" evidence="1">
    <location>
        <begin position="365"/>
        <end position="380"/>
    </location>
</feature>
<feature type="region of interest" description="Disordered" evidence="1">
    <location>
        <begin position="188"/>
        <end position="231"/>
    </location>
</feature>
<dbReference type="Proteomes" id="UP000242877">
    <property type="component" value="Unassembled WGS sequence"/>
</dbReference>
<evidence type="ECO:0000313" key="3">
    <source>
        <dbReference type="Proteomes" id="UP000242877"/>
    </source>
</evidence>
<feature type="compositionally biased region" description="Low complexity" evidence="1">
    <location>
        <begin position="218"/>
        <end position="230"/>
    </location>
</feature>
<keyword evidence="3" id="KW-1185">Reference proteome</keyword>
<feature type="compositionally biased region" description="Acidic residues" evidence="1">
    <location>
        <begin position="195"/>
        <end position="210"/>
    </location>
</feature>
<dbReference type="AlphaFoldDB" id="A0A166PMX1"/>
<comment type="caution">
    <text evidence="2">The sequence shown here is derived from an EMBL/GenBank/DDBJ whole genome shotgun (WGS) entry which is preliminary data.</text>
</comment>
<dbReference type="EMBL" id="AZGZ01000001">
    <property type="protein sequence ID" value="KZZ97900.1"/>
    <property type="molecule type" value="Genomic_DNA"/>
</dbReference>
<feature type="region of interest" description="Disordered" evidence="1">
    <location>
        <begin position="457"/>
        <end position="494"/>
    </location>
</feature>